<accession>F0R430</accession>
<gene>
    <name evidence="1" type="ordered locus">Bacsa_2091</name>
</gene>
<proteinExistence type="predicted"/>
<reference evidence="1 2" key="1">
    <citation type="journal article" date="2011" name="Stand. Genomic Sci.">
        <title>Complete genome sequence of Bacteroides salanitronis type strain (BL78).</title>
        <authorList>
            <person name="Gronow S."/>
            <person name="Held B."/>
            <person name="Lucas S."/>
            <person name="Lapidus A."/>
            <person name="Del Rio T.G."/>
            <person name="Nolan M."/>
            <person name="Tice H."/>
            <person name="Deshpande S."/>
            <person name="Cheng J.F."/>
            <person name="Pitluck S."/>
            <person name="Liolios K."/>
            <person name="Pagani I."/>
            <person name="Ivanova N."/>
            <person name="Mavromatis K."/>
            <person name="Pati A."/>
            <person name="Tapia R."/>
            <person name="Han C."/>
            <person name="Goodwin L."/>
            <person name="Chen A."/>
            <person name="Palaniappan K."/>
            <person name="Land M."/>
            <person name="Hauser L."/>
            <person name="Chang Y.J."/>
            <person name="Jeffries C.D."/>
            <person name="Brambilla E.M."/>
            <person name="Rohde M."/>
            <person name="Goker M."/>
            <person name="Detter J.C."/>
            <person name="Woyke T."/>
            <person name="Bristow J."/>
            <person name="Markowitz V."/>
            <person name="Hugenholtz P."/>
            <person name="Kyrpides N.C."/>
            <person name="Klenk H.P."/>
            <person name="Eisen J.A."/>
        </authorList>
    </citation>
    <scope>NUCLEOTIDE SEQUENCE [LARGE SCALE GENOMIC DNA]</scope>
    <source>
        <strain evidence="1 2">DSM 18170</strain>
    </source>
</reference>
<name>F0R430_PHOSB</name>
<dbReference type="EMBL" id="CP002530">
    <property type="protein sequence ID" value="ADY36646.1"/>
    <property type="molecule type" value="Genomic_DNA"/>
</dbReference>
<evidence type="ECO:0000313" key="2">
    <source>
        <dbReference type="Proteomes" id="UP000007486"/>
    </source>
</evidence>
<dbReference type="AlphaFoldDB" id="F0R430"/>
<keyword evidence="2" id="KW-1185">Reference proteome</keyword>
<evidence type="ECO:0000313" key="1">
    <source>
        <dbReference type="EMBL" id="ADY36646.1"/>
    </source>
</evidence>
<protein>
    <submittedName>
        <fullName evidence="1">Uncharacterized protein</fullName>
    </submittedName>
</protein>
<sequence length="117" mass="12834">MVILRAYLNSPIKPCYTVSGIKLCILLCHIVSTETAWVRFPKAGKLPHVVGTVSQGWKASPRCGHGFPRLESFPTVWARIPKAGKLPHGVGTDSQGWKASPRCGHGFPSKKTFLILR</sequence>
<dbReference type="Proteomes" id="UP000007486">
    <property type="component" value="Chromosome"/>
</dbReference>
<dbReference type="KEGG" id="bsa:Bacsa_2091"/>
<dbReference type="STRING" id="667015.Bacsa_2091"/>
<dbReference type="HOGENOM" id="CLU_2080063_0_0_10"/>
<organism evidence="1 2">
    <name type="scientific">Phocaeicola salanitronis (strain DSM 18170 / JCM 13657 / CCUG 60908 / BL78)</name>
    <name type="common">Bacteroides salanitronis</name>
    <dbReference type="NCBI Taxonomy" id="667015"/>
    <lineage>
        <taxon>Bacteria</taxon>
        <taxon>Pseudomonadati</taxon>
        <taxon>Bacteroidota</taxon>
        <taxon>Bacteroidia</taxon>
        <taxon>Bacteroidales</taxon>
        <taxon>Bacteroidaceae</taxon>
        <taxon>Phocaeicola</taxon>
    </lineage>
</organism>